<dbReference type="EMBL" id="MU128967">
    <property type="protein sequence ID" value="KAF9513863.1"/>
    <property type="molecule type" value="Genomic_DNA"/>
</dbReference>
<dbReference type="Proteomes" id="UP000886523">
    <property type="component" value="Unassembled WGS sequence"/>
</dbReference>
<name>A0A9P6DWP8_9AGAM</name>
<organism evidence="1 2">
    <name type="scientific">Hydnum rufescens UP504</name>
    <dbReference type="NCBI Taxonomy" id="1448309"/>
    <lineage>
        <taxon>Eukaryota</taxon>
        <taxon>Fungi</taxon>
        <taxon>Dikarya</taxon>
        <taxon>Basidiomycota</taxon>
        <taxon>Agaricomycotina</taxon>
        <taxon>Agaricomycetes</taxon>
        <taxon>Cantharellales</taxon>
        <taxon>Hydnaceae</taxon>
        <taxon>Hydnum</taxon>
    </lineage>
</organism>
<accession>A0A9P6DWP8</accession>
<proteinExistence type="predicted"/>
<keyword evidence="2" id="KW-1185">Reference proteome</keyword>
<protein>
    <submittedName>
        <fullName evidence="1">Uncharacterized protein</fullName>
    </submittedName>
</protein>
<sequence>MRILGCTFWYVSATPPTVSGFVYLPSVTLLKGRERLLLFTILHCYPTLVTSSGILPARNVRPLRIPHAFVLPWLETHRATFPGLFSHILLRDGPSTRTLYVPELSGVGHVISQRLSPPVLPPLTAPIAQKLRFNTDGLRPPPTRKATLGALQSRLRPTNDQQELILCLRPAASLPRNIKESI</sequence>
<gene>
    <name evidence="1" type="ORF">BS47DRAFT_908693</name>
</gene>
<comment type="caution">
    <text evidence="1">The sequence shown here is derived from an EMBL/GenBank/DDBJ whole genome shotgun (WGS) entry which is preliminary data.</text>
</comment>
<reference evidence="1" key="1">
    <citation type="journal article" date="2020" name="Nat. Commun.">
        <title>Large-scale genome sequencing of mycorrhizal fungi provides insights into the early evolution of symbiotic traits.</title>
        <authorList>
            <person name="Miyauchi S."/>
            <person name="Kiss E."/>
            <person name="Kuo A."/>
            <person name="Drula E."/>
            <person name="Kohler A."/>
            <person name="Sanchez-Garcia M."/>
            <person name="Morin E."/>
            <person name="Andreopoulos B."/>
            <person name="Barry K.W."/>
            <person name="Bonito G."/>
            <person name="Buee M."/>
            <person name="Carver A."/>
            <person name="Chen C."/>
            <person name="Cichocki N."/>
            <person name="Clum A."/>
            <person name="Culley D."/>
            <person name="Crous P.W."/>
            <person name="Fauchery L."/>
            <person name="Girlanda M."/>
            <person name="Hayes R.D."/>
            <person name="Keri Z."/>
            <person name="LaButti K."/>
            <person name="Lipzen A."/>
            <person name="Lombard V."/>
            <person name="Magnuson J."/>
            <person name="Maillard F."/>
            <person name="Murat C."/>
            <person name="Nolan M."/>
            <person name="Ohm R.A."/>
            <person name="Pangilinan J."/>
            <person name="Pereira M.F."/>
            <person name="Perotto S."/>
            <person name="Peter M."/>
            <person name="Pfister S."/>
            <person name="Riley R."/>
            <person name="Sitrit Y."/>
            <person name="Stielow J.B."/>
            <person name="Szollosi G."/>
            <person name="Zifcakova L."/>
            <person name="Stursova M."/>
            <person name="Spatafora J.W."/>
            <person name="Tedersoo L."/>
            <person name="Vaario L.M."/>
            <person name="Yamada A."/>
            <person name="Yan M."/>
            <person name="Wang P."/>
            <person name="Xu J."/>
            <person name="Bruns T."/>
            <person name="Baldrian P."/>
            <person name="Vilgalys R."/>
            <person name="Dunand C."/>
            <person name="Henrissat B."/>
            <person name="Grigoriev I.V."/>
            <person name="Hibbett D."/>
            <person name="Nagy L.G."/>
            <person name="Martin F.M."/>
        </authorList>
    </citation>
    <scope>NUCLEOTIDE SEQUENCE</scope>
    <source>
        <strain evidence="1">UP504</strain>
    </source>
</reference>
<evidence type="ECO:0000313" key="1">
    <source>
        <dbReference type="EMBL" id="KAF9513863.1"/>
    </source>
</evidence>
<dbReference type="AlphaFoldDB" id="A0A9P6DWP8"/>
<evidence type="ECO:0000313" key="2">
    <source>
        <dbReference type="Proteomes" id="UP000886523"/>
    </source>
</evidence>